<dbReference type="CDD" id="cd01310">
    <property type="entry name" value="TatD_DNAse"/>
    <property type="match status" value="1"/>
</dbReference>
<reference evidence="4 5" key="1">
    <citation type="submission" date="2010-03" db="EMBL/GenBank/DDBJ databases">
        <title>The genome sequence of Ruminococcus obeum A2-162.</title>
        <authorList>
            <consortium name="metaHIT consortium -- http://www.metahit.eu/"/>
            <person name="Pajon A."/>
            <person name="Turner K."/>
            <person name="Parkhill J."/>
            <person name="Duncan S."/>
            <person name="Flint H."/>
        </authorList>
    </citation>
    <scope>NUCLEOTIDE SEQUENCE [LARGE SCALE GENOMIC DNA]</scope>
    <source>
        <strain evidence="4 5">A2-162</strain>
    </source>
</reference>
<dbReference type="NCBIfam" id="TIGR00010">
    <property type="entry name" value="YchF/TatD family DNA exonuclease"/>
    <property type="match status" value="1"/>
</dbReference>
<dbReference type="Proteomes" id="UP000008955">
    <property type="component" value="Chromosome"/>
</dbReference>
<dbReference type="PANTHER" id="PTHR46124:SF2">
    <property type="entry name" value="D-AMINOACYL-TRNA DEACYLASE"/>
    <property type="match status" value="1"/>
</dbReference>
<dbReference type="PATRIC" id="fig|657314.3.peg.113"/>
<dbReference type="RefSeq" id="WP_015540693.1">
    <property type="nucleotide sequence ID" value="NC_021022.1"/>
</dbReference>
<dbReference type="InterPro" id="IPR032466">
    <property type="entry name" value="Metal_Hydrolase"/>
</dbReference>
<protein>
    <submittedName>
        <fullName evidence="4">Hydrolase, TatD family</fullName>
        <ecNumber evidence="4">3.1.21.-</ecNumber>
    </submittedName>
</protein>
<feature type="binding site" evidence="3">
    <location>
        <position position="160"/>
    </location>
    <ligand>
        <name>a divalent metal cation</name>
        <dbReference type="ChEBI" id="CHEBI:60240"/>
        <label>2</label>
    </ligand>
</feature>
<dbReference type="PANTHER" id="PTHR46124">
    <property type="entry name" value="D-AMINOACYL-TRNA DEACYLASE"/>
    <property type="match status" value="1"/>
</dbReference>
<dbReference type="InterPro" id="IPR015991">
    <property type="entry name" value="TatD/YcfH-like"/>
</dbReference>
<reference evidence="4 5" key="2">
    <citation type="submission" date="2010-03" db="EMBL/GenBank/DDBJ databases">
        <authorList>
            <person name="Pajon A."/>
        </authorList>
    </citation>
    <scope>NUCLEOTIDE SEQUENCE [LARGE SCALE GENOMIC DNA]</scope>
    <source>
        <strain evidence="4 5">A2-162</strain>
    </source>
</reference>
<evidence type="ECO:0000256" key="2">
    <source>
        <dbReference type="ARBA" id="ARBA00022801"/>
    </source>
</evidence>
<name>D4LVW3_9FIRM</name>
<dbReference type="EC" id="3.1.21.-" evidence="4"/>
<keyword evidence="5" id="KW-1185">Reference proteome</keyword>
<gene>
    <name evidence="4" type="ORF">CK5_01220</name>
</gene>
<dbReference type="GO" id="GO:0016788">
    <property type="term" value="F:hydrolase activity, acting on ester bonds"/>
    <property type="evidence" value="ECO:0007669"/>
    <property type="project" value="InterPro"/>
</dbReference>
<evidence type="ECO:0000313" key="5">
    <source>
        <dbReference type="Proteomes" id="UP000008955"/>
    </source>
</evidence>
<keyword evidence="2 4" id="KW-0378">Hydrolase</keyword>
<organism evidence="4 5">
    <name type="scientific">Blautia obeum A2-162</name>
    <dbReference type="NCBI Taxonomy" id="657314"/>
    <lineage>
        <taxon>Bacteria</taxon>
        <taxon>Bacillati</taxon>
        <taxon>Bacillota</taxon>
        <taxon>Clostridia</taxon>
        <taxon>Lachnospirales</taxon>
        <taxon>Lachnospiraceae</taxon>
        <taxon>Blautia</taxon>
    </lineage>
</organism>
<evidence type="ECO:0000313" key="4">
    <source>
        <dbReference type="EMBL" id="CBL21766.1"/>
    </source>
</evidence>
<dbReference type="EMBL" id="FP929054">
    <property type="protein sequence ID" value="CBL21766.1"/>
    <property type="molecule type" value="Genomic_DNA"/>
</dbReference>
<sequence length="262" mass="29592">METPMIFETHAHYDDEAFSQDRENLLASMQEHGIGHIVNACASIESLKDTEELMEKYPFVYGAFGIHPDDAEKMTEETLEEIRRLSRLPKSVAIGEIGLDYYWHKEEHEHEIQKKMFLAQMEIAREEKLPFMVHSRDAAKDTLDLVKDCMKGSMYGGIIHCFSYGKEIAGEYLDMGLYLGIGGVVTFKNAKKLKEVVAYAPLEQLVLETDSPYLSPEPNRGKRNSSLNLPYVAGAIAQIKGCSAEEVIAVTEENAKKLLLRK</sequence>
<dbReference type="InterPro" id="IPR001130">
    <property type="entry name" value="TatD-like"/>
</dbReference>
<accession>D4LVW3</accession>
<dbReference type="Pfam" id="PF01026">
    <property type="entry name" value="TatD_DNase"/>
    <property type="match status" value="1"/>
</dbReference>
<feature type="binding site" evidence="3">
    <location>
        <position position="96"/>
    </location>
    <ligand>
        <name>a divalent metal cation</name>
        <dbReference type="ChEBI" id="CHEBI:60240"/>
        <label>1</label>
    </ligand>
</feature>
<keyword evidence="1 3" id="KW-0479">Metal-binding</keyword>
<dbReference type="Gene3D" id="3.20.20.140">
    <property type="entry name" value="Metal-dependent hydrolases"/>
    <property type="match status" value="1"/>
</dbReference>
<feature type="binding site" evidence="3">
    <location>
        <position position="210"/>
    </location>
    <ligand>
        <name>a divalent metal cation</name>
        <dbReference type="ChEBI" id="CHEBI:60240"/>
        <label>1</label>
    </ligand>
</feature>
<dbReference type="GO" id="GO:0046872">
    <property type="term" value="F:metal ion binding"/>
    <property type="evidence" value="ECO:0007669"/>
    <property type="project" value="UniProtKB-KW"/>
</dbReference>
<feature type="binding site" evidence="3">
    <location>
        <position position="12"/>
    </location>
    <ligand>
        <name>a divalent metal cation</name>
        <dbReference type="ChEBI" id="CHEBI:60240"/>
        <label>1</label>
    </ligand>
</feature>
<evidence type="ECO:0000256" key="1">
    <source>
        <dbReference type="ARBA" id="ARBA00022723"/>
    </source>
</evidence>
<feature type="binding site" evidence="3">
    <location>
        <position position="10"/>
    </location>
    <ligand>
        <name>a divalent metal cation</name>
        <dbReference type="ChEBI" id="CHEBI:60240"/>
        <label>1</label>
    </ligand>
</feature>
<feature type="binding site" evidence="3">
    <location>
        <position position="134"/>
    </location>
    <ligand>
        <name>a divalent metal cation</name>
        <dbReference type="ChEBI" id="CHEBI:60240"/>
        <label>2</label>
    </ligand>
</feature>
<evidence type="ECO:0000256" key="3">
    <source>
        <dbReference type="PIRSR" id="PIRSR005902-1"/>
    </source>
</evidence>
<dbReference type="HOGENOM" id="CLU_031506_4_0_9"/>
<dbReference type="SUPFAM" id="SSF51556">
    <property type="entry name" value="Metallo-dependent hydrolases"/>
    <property type="match status" value="1"/>
</dbReference>
<dbReference type="KEGG" id="rob:CK5_01220"/>
<dbReference type="PIRSF" id="PIRSF005902">
    <property type="entry name" value="DNase_TatD"/>
    <property type="match status" value="1"/>
</dbReference>
<dbReference type="GO" id="GO:0004536">
    <property type="term" value="F:DNA nuclease activity"/>
    <property type="evidence" value="ECO:0007669"/>
    <property type="project" value="InterPro"/>
</dbReference>
<proteinExistence type="predicted"/>
<dbReference type="FunFam" id="3.20.20.140:FF:000005">
    <property type="entry name" value="TatD family hydrolase"/>
    <property type="match status" value="1"/>
</dbReference>
<dbReference type="AlphaFoldDB" id="D4LVW3"/>